<proteinExistence type="predicted"/>
<dbReference type="EMBL" id="CAJNIZ010045003">
    <property type="protein sequence ID" value="CAE7707813.1"/>
    <property type="molecule type" value="Genomic_DNA"/>
</dbReference>
<name>A0A812X2X4_SYMPI</name>
<dbReference type="Proteomes" id="UP000649617">
    <property type="component" value="Unassembled WGS sequence"/>
</dbReference>
<protein>
    <submittedName>
        <fullName evidence="1">Uncharacterized protein</fullName>
    </submittedName>
</protein>
<evidence type="ECO:0000313" key="2">
    <source>
        <dbReference type="Proteomes" id="UP000649617"/>
    </source>
</evidence>
<dbReference type="OrthoDB" id="440977at2759"/>
<dbReference type="AlphaFoldDB" id="A0A812X2X4"/>
<feature type="non-terminal residue" evidence="1">
    <location>
        <position position="1"/>
    </location>
</feature>
<organism evidence="1 2">
    <name type="scientific">Symbiodinium pilosum</name>
    <name type="common">Dinoflagellate</name>
    <dbReference type="NCBI Taxonomy" id="2952"/>
    <lineage>
        <taxon>Eukaryota</taxon>
        <taxon>Sar</taxon>
        <taxon>Alveolata</taxon>
        <taxon>Dinophyceae</taxon>
        <taxon>Suessiales</taxon>
        <taxon>Symbiodiniaceae</taxon>
        <taxon>Symbiodinium</taxon>
    </lineage>
</organism>
<gene>
    <name evidence="1" type="ORF">SPIL2461_LOCUS20010</name>
</gene>
<keyword evidence="2" id="KW-1185">Reference proteome</keyword>
<sequence>AWVVWLGAGYRFAQPLARDPVEQTASADAVLGFVPGPSAQWRPPAALRHLALLFTAAEERQRTDADFASPFPKNGEGPLKFIAVSNELTVMNRDAFRSGVLKRFADWTAEFGKQERLCRWGAGALRSLQASVLVAAKRHLVQLG</sequence>
<accession>A0A812X2X4</accession>
<comment type="caution">
    <text evidence="1">The sequence shown here is derived from an EMBL/GenBank/DDBJ whole genome shotgun (WGS) entry which is preliminary data.</text>
</comment>
<evidence type="ECO:0000313" key="1">
    <source>
        <dbReference type="EMBL" id="CAE7707813.1"/>
    </source>
</evidence>
<reference evidence="1" key="1">
    <citation type="submission" date="2021-02" db="EMBL/GenBank/DDBJ databases">
        <authorList>
            <person name="Dougan E. K."/>
            <person name="Rhodes N."/>
            <person name="Thang M."/>
            <person name="Chan C."/>
        </authorList>
    </citation>
    <scope>NUCLEOTIDE SEQUENCE</scope>
</reference>